<dbReference type="EMBL" id="SPHZ02000002">
    <property type="protein sequence ID" value="KAF0929276.1"/>
    <property type="molecule type" value="Genomic_DNA"/>
</dbReference>
<keyword evidence="3" id="KW-1185">Reference proteome</keyword>
<name>A0A6G1EXB4_9ORYZ</name>
<evidence type="ECO:0000256" key="1">
    <source>
        <dbReference type="SAM" id="MobiDB-lite"/>
    </source>
</evidence>
<dbReference type="AlphaFoldDB" id="A0A6G1EXB4"/>
<accession>A0A6G1EXB4</accession>
<protein>
    <submittedName>
        <fullName evidence="2">Uncharacterized protein</fullName>
    </submittedName>
</protein>
<evidence type="ECO:0000313" key="3">
    <source>
        <dbReference type="Proteomes" id="UP000479710"/>
    </source>
</evidence>
<dbReference type="Proteomes" id="UP000479710">
    <property type="component" value="Unassembled WGS sequence"/>
</dbReference>
<comment type="caution">
    <text evidence="2">The sequence shown here is derived from an EMBL/GenBank/DDBJ whole genome shotgun (WGS) entry which is preliminary data.</text>
</comment>
<reference evidence="2 3" key="1">
    <citation type="submission" date="2019-11" db="EMBL/GenBank/DDBJ databases">
        <title>Whole genome sequence of Oryza granulata.</title>
        <authorList>
            <person name="Li W."/>
        </authorList>
    </citation>
    <scope>NUCLEOTIDE SEQUENCE [LARGE SCALE GENOMIC DNA]</scope>
    <source>
        <strain evidence="3">cv. Menghai</strain>
        <tissue evidence="2">Leaf</tissue>
    </source>
</reference>
<proteinExistence type="predicted"/>
<gene>
    <name evidence="2" type="ORF">E2562_019598</name>
</gene>
<sequence length="138" mass="14462">MAGMATRIAMINLGHGLNGQGSVGAVCRPAQPDGGDHPARGGGVEALGDEIWRCRLSDLTARSSIERASALGRGGRGTPKLCDGREEVGGDGATPNSGVSRPEVRSGGRALGVTARRVLRWWFVAVRRWLRCSLAGRC</sequence>
<feature type="region of interest" description="Disordered" evidence="1">
    <location>
        <begin position="70"/>
        <end position="106"/>
    </location>
</feature>
<evidence type="ECO:0000313" key="2">
    <source>
        <dbReference type="EMBL" id="KAF0929276.1"/>
    </source>
</evidence>
<organism evidence="2 3">
    <name type="scientific">Oryza meyeriana var. granulata</name>
    <dbReference type="NCBI Taxonomy" id="110450"/>
    <lineage>
        <taxon>Eukaryota</taxon>
        <taxon>Viridiplantae</taxon>
        <taxon>Streptophyta</taxon>
        <taxon>Embryophyta</taxon>
        <taxon>Tracheophyta</taxon>
        <taxon>Spermatophyta</taxon>
        <taxon>Magnoliopsida</taxon>
        <taxon>Liliopsida</taxon>
        <taxon>Poales</taxon>
        <taxon>Poaceae</taxon>
        <taxon>BOP clade</taxon>
        <taxon>Oryzoideae</taxon>
        <taxon>Oryzeae</taxon>
        <taxon>Oryzinae</taxon>
        <taxon>Oryza</taxon>
        <taxon>Oryza meyeriana</taxon>
    </lineage>
</organism>